<gene>
    <name evidence="1" type="ORF">ATK23_1447</name>
</gene>
<reference evidence="1 2" key="1">
    <citation type="submission" date="2017-11" db="EMBL/GenBank/DDBJ databases">
        <title>Sequencing the genomes of 1000 actinobacteria strains.</title>
        <authorList>
            <person name="Klenk H.-P."/>
        </authorList>
    </citation>
    <scope>NUCLEOTIDE SEQUENCE [LARGE SCALE GENOMIC DNA]</scope>
    <source>
        <strain evidence="1 2">DSM 12798</strain>
    </source>
</reference>
<evidence type="ECO:0000313" key="1">
    <source>
        <dbReference type="EMBL" id="PJJ44219.1"/>
    </source>
</evidence>
<organism evidence="1 2">
    <name type="scientific">Glutamicibacter mysorens</name>
    <dbReference type="NCBI Taxonomy" id="257984"/>
    <lineage>
        <taxon>Bacteria</taxon>
        <taxon>Bacillati</taxon>
        <taxon>Actinomycetota</taxon>
        <taxon>Actinomycetes</taxon>
        <taxon>Micrococcales</taxon>
        <taxon>Micrococcaceae</taxon>
        <taxon>Glutamicibacter</taxon>
    </lineage>
</organism>
<proteinExistence type="predicted"/>
<dbReference type="RefSeq" id="WP_157066437.1">
    <property type="nucleotide sequence ID" value="NZ_PGEY01000001.1"/>
</dbReference>
<evidence type="ECO:0000313" key="2">
    <source>
        <dbReference type="Proteomes" id="UP000229263"/>
    </source>
</evidence>
<comment type="caution">
    <text evidence="1">The sequence shown here is derived from an EMBL/GenBank/DDBJ whole genome shotgun (WGS) entry which is preliminary data.</text>
</comment>
<accession>A0ABX4MXG6</accession>
<name>A0ABX4MXG6_9MICC</name>
<dbReference type="Proteomes" id="UP000229263">
    <property type="component" value="Unassembled WGS sequence"/>
</dbReference>
<dbReference type="EMBL" id="PGEY01000001">
    <property type="protein sequence ID" value="PJJ44219.1"/>
    <property type="molecule type" value="Genomic_DNA"/>
</dbReference>
<keyword evidence="2" id="KW-1185">Reference proteome</keyword>
<sequence length="86" mass="9710">MARRPKVKLNIENVYNLMKSPEVRAEVTRVAENHKPNEPGYEVEEGTSGRARGRTWIKTTTPEAYADNARNATLLRALDGKGEEQK</sequence>
<protein>
    <submittedName>
        <fullName evidence="1">Uncharacterized protein</fullName>
    </submittedName>
</protein>